<organism evidence="2 3">
    <name type="scientific">Aspergillus turcosus</name>
    <dbReference type="NCBI Taxonomy" id="1245748"/>
    <lineage>
        <taxon>Eukaryota</taxon>
        <taxon>Fungi</taxon>
        <taxon>Dikarya</taxon>
        <taxon>Ascomycota</taxon>
        <taxon>Pezizomycotina</taxon>
        <taxon>Eurotiomycetes</taxon>
        <taxon>Eurotiomycetidae</taxon>
        <taxon>Eurotiales</taxon>
        <taxon>Aspergillaceae</taxon>
        <taxon>Aspergillus</taxon>
        <taxon>Aspergillus subgen. Fumigati</taxon>
    </lineage>
</organism>
<comment type="similarity">
    <text evidence="1">Belongs to the amidase family.</text>
</comment>
<dbReference type="AlphaFoldDB" id="A0A3R7IFF3"/>
<evidence type="ECO:0000313" key="3">
    <source>
        <dbReference type="Proteomes" id="UP000215289"/>
    </source>
</evidence>
<evidence type="ECO:0000256" key="1">
    <source>
        <dbReference type="ARBA" id="ARBA00009199"/>
    </source>
</evidence>
<name>A0A3R7IFF3_9EURO</name>
<dbReference type="SUPFAM" id="SSF75304">
    <property type="entry name" value="Amidase signature (AS) enzymes"/>
    <property type="match status" value="1"/>
</dbReference>
<accession>A0A3R7IFF3</accession>
<dbReference type="OrthoDB" id="6428749at2759"/>
<comment type="caution">
    <text evidence="2">The sequence shown here is derived from an EMBL/GenBank/DDBJ whole genome shotgun (WGS) entry which is preliminary data.</text>
</comment>
<keyword evidence="3" id="KW-1185">Reference proteome</keyword>
<dbReference type="PANTHER" id="PTHR46072">
    <property type="entry name" value="AMIDASE-RELATED-RELATED"/>
    <property type="match status" value="1"/>
</dbReference>
<feature type="non-terminal residue" evidence="2">
    <location>
        <position position="97"/>
    </location>
</feature>
<dbReference type="PANTHER" id="PTHR46072:SF6">
    <property type="entry name" value="AMIDASE, PUTATIVE (AFU_ORTHOLOGUE AFUA_1G14530)-RELATED"/>
    <property type="match status" value="1"/>
</dbReference>
<reference evidence="2 3" key="1">
    <citation type="submission" date="2018-08" db="EMBL/GenBank/DDBJ databases">
        <title>Draft genome sequences of two Aspergillus turcosus clinical strains isolated from bronchoalveolar lavage fluid: one azole-susceptible and the other azole-resistant.</title>
        <authorList>
            <person name="Parent-Michaud M."/>
            <person name="Dufresne P.J."/>
            <person name="Fournier E."/>
            <person name="Martineau C."/>
            <person name="Moreira S."/>
            <person name="Perkins V."/>
            <person name="De Repentigny L."/>
            <person name="Dufresne S.F."/>
        </authorList>
    </citation>
    <scope>NUCLEOTIDE SEQUENCE [LARGE SCALE GENOMIC DNA]</scope>
    <source>
        <strain evidence="2">HMR AF 1038</strain>
    </source>
</reference>
<dbReference type="EMBL" id="NIDN02000080">
    <property type="protein sequence ID" value="RLL97349.1"/>
    <property type="molecule type" value="Genomic_DNA"/>
</dbReference>
<dbReference type="InterPro" id="IPR036928">
    <property type="entry name" value="AS_sf"/>
</dbReference>
<sequence>MAYTTISQRKLAELDAKIPSEWRLPESQIPPGMLSPAESITNVKQYGRVNVMDIPRTCGLLSARELEITEQYDVRGLLRAMADKRLTAEEVTTAFCK</sequence>
<dbReference type="STRING" id="1245748.A0A3R7IFF3"/>
<evidence type="ECO:0008006" key="4">
    <source>
        <dbReference type="Google" id="ProtNLM"/>
    </source>
</evidence>
<proteinExistence type="inferred from homology"/>
<dbReference type="Proteomes" id="UP000215289">
    <property type="component" value="Unassembled WGS sequence"/>
</dbReference>
<protein>
    <recommendedName>
        <fullName evidence="4">Amidase domain-containing protein</fullName>
    </recommendedName>
</protein>
<evidence type="ECO:0000313" key="2">
    <source>
        <dbReference type="EMBL" id="RLL97349.1"/>
    </source>
</evidence>
<gene>
    <name evidence="2" type="ORF">CFD26_100135</name>
</gene>